<evidence type="ECO:0000313" key="3">
    <source>
        <dbReference type="Proteomes" id="UP000250140"/>
    </source>
</evidence>
<proteinExistence type="predicted"/>
<protein>
    <submittedName>
        <fullName evidence="2">Uncharacterized protein</fullName>
    </submittedName>
</protein>
<organism evidence="2 3">
    <name type="scientific">Glonium stellatum</name>
    <dbReference type="NCBI Taxonomy" id="574774"/>
    <lineage>
        <taxon>Eukaryota</taxon>
        <taxon>Fungi</taxon>
        <taxon>Dikarya</taxon>
        <taxon>Ascomycota</taxon>
        <taxon>Pezizomycotina</taxon>
        <taxon>Dothideomycetes</taxon>
        <taxon>Pleosporomycetidae</taxon>
        <taxon>Gloniales</taxon>
        <taxon>Gloniaceae</taxon>
        <taxon>Glonium</taxon>
    </lineage>
</organism>
<name>A0A8E2FCM6_9PEZI</name>
<feature type="region of interest" description="Disordered" evidence="1">
    <location>
        <begin position="19"/>
        <end position="38"/>
    </location>
</feature>
<dbReference type="OrthoDB" id="3946235at2759"/>
<evidence type="ECO:0000313" key="2">
    <source>
        <dbReference type="EMBL" id="OCL14186.1"/>
    </source>
</evidence>
<reference evidence="2 3" key="1">
    <citation type="journal article" date="2016" name="Nat. Commun.">
        <title>Ectomycorrhizal ecology is imprinted in the genome of the dominant symbiotic fungus Cenococcum geophilum.</title>
        <authorList>
            <consortium name="DOE Joint Genome Institute"/>
            <person name="Peter M."/>
            <person name="Kohler A."/>
            <person name="Ohm R.A."/>
            <person name="Kuo A."/>
            <person name="Krutzmann J."/>
            <person name="Morin E."/>
            <person name="Arend M."/>
            <person name="Barry K.W."/>
            <person name="Binder M."/>
            <person name="Choi C."/>
            <person name="Clum A."/>
            <person name="Copeland A."/>
            <person name="Grisel N."/>
            <person name="Haridas S."/>
            <person name="Kipfer T."/>
            <person name="LaButti K."/>
            <person name="Lindquist E."/>
            <person name="Lipzen A."/>
            <person name="Maire R."/>
            <person name="Meier B."/>
            <person name="Mihaltcheva S."/>
            <person name="Molinier V."/>
            <person name="Murat C."/>
            <person name="Poggeler S."/>
            <person name="Quandt C.A."/>
            <person name="Sperisen C."/>
            <person name="Tritt A."/>
            <person name="Tisserant E."/>
            <person name="Crous P.W."/>
            <person name="Henrissat B."/>
            <person name="Nehls U."/>
            <person name="Egli S."/>
            <person name="Spatafora J.W."/>
            <person name="Grigoriev I.V."/>
            <person name="Martin F.M."/>
        </authorList>
    </citation>
    <scope>NUCLEOTIDE SEQUENCE [LARGE SCALE GENOMIC DNA]</scope>
    <source>
        <strain evidence="2 3">CBS 207.34</strain>
    </source>
</reference>
<dbReference type="EMBL" id="KV748604">
    <property type="protein sequence ID" value="OCL14186.1"/>
    <property type="molecule type" value="Genomic_DNA"/>
</dbReference>
<accession>A0A8E2FCM6</accession>
<keyword evidence="3" id="KW-1185">Reference proteome</keyword>
<dbReference type="AlphaFoldDB" id="A0A8E2FCM6"/>
<dbReference type="Proteomes" id="UP000250140">
    <property type="component" value="Unassembled WGS sequence"/>
</dbReference>
<gene>
    <name evidence="2" type="ORF">AOQ84DRAFT_371510</name>
</gene>
<sequence length="256" mass="28133">MPYHYIRRNRSGDSLRRRAREFESHRRAPGRSGATQVPYGYYDDELPLQGHLPLSSRYGYGGRGGYGANRPYGLYQDDRYDHYHPGAHGNPLPYLGGPPPRALLGMAEREIQPEAPEIETRIPPAGTAVPNPIVFYDEEGDGIHMLHLTLSNPTPGAADRAAAALATAQARRANTQDPADQIVMHAMQSANLTQVSDGPRGPIYLIKQGRQEILTALMELGIWQGGRWELLGVGCGRDEGYLFVIHLPTDGVDAEA</sequence>
<evidence type="ECO:0000256" key="1">
    <source>
        <dbReference type="SAM" id="MobiDB-lite"/>
    </source>
</evidence>